<dbReference type="RefSeq" id="XP_016450400.1">
    <property type="nucleotide sequence ID" value="XM_016594914.1"/>
</dbReference>
<dbReference type="OrthoDB" id="1602884at2759"/>
<dbReference type="GO" id="GO:0000919">
    <property type="term" value="P:cell plate assembly"/>
    <property type="evidence" value="ECO:0000318"/>
    <property type="project" value="GO_Central"/>
</dbReference>
<feature type="region of interest" description="Disordered" evidence="2">
    <location>
        <begin position="340"/>
        <end position="394"/>
    </location>
</feature>
<accession>A0A1S3YDW4</accession>
<feature type="compositionally biased region" description="Polar residues" evidence="2">
    <location>
        <begin position="485"/>
        <end position="511"/>
    </location>
</feature>
<dbReference type="InterPro" id="IPR044621">
    <property type="entry name" value="NEDD1"/>
</dbReference>
<dbReference type="GO" id="GO:0005828">
    <property type="term" value="C:kinetochore microtubule"/>
    <property type="evidence" value="ECO:0000318"/>
    <property type="project" value="GO_Central"/>
</dbReference>
<dbReference type="Proteomes" id="UP000790787">
    <property type="component" value="Chromosome 13"/>
</dbReference>
<dbReference type="STRING" id="4097.A0A1S3YDW4"/>
<dbReference type="GeneID" id="107775211"/>
<dbReference type="SMART" id="SM00320">
    <property type="entry name" value="WD40"/>
    <property type="match status" value="6"/>
</dbReference>
<organism evidence="3 4">
    <name type="scientific">Nicotiana tabacum</name>
    <name type="common">Common tobacco</name>
    <dbReference type="NCBI Taxonomy" id="4097"/>
    <lineage>
        <taxon>Eukaryota</taxon>
        <taxon>Viridiplantae</taxon>
        <taxon>Streptophyta</taxon>
        <taxon>Embryophyta</taxon>
        <taxon>Tracheophyta</taxon>
        <taxon>Spermatophyta</taxon>
        <taxon>Magnoliopsida</taxon>
        <taxon>eudicotyledons</taxon>
        <taxon>Gunneridae</taxon>
        <taxon>Pentapetalae</taxon>
        <taxon>asterids</taxon>
        <taxon>lamiids</taxon>
        <taxon>Solanales</taxon>
        <taxon>Solanaceae</taxon>
        <taxon>Nicotianoideae</taxon>
        <taxon>Nicotianeae</taxon>
        <taxon>Nicotiana</taxon>
    </lineage>
</organism>
<dbReference type="PaxDb" id="4097-A0A1S3YDW4"/>
<feature type="repeat" description="WD" evidence="1">
    <location>
        <begin position="185"/>
        <end position="199"/>
    </location>
</feature>
<dbReference type="PANTHER" id="PTHR45096">
    <property type="entry name" value="PROTEIN NEDD1"/>
    <property type="match status" value="1"/>
</dbReference>
<dbReference type="PROSITE" id="PS50082">
    <property type="entry name" value="WD_REPEATS_2"/>
    <property type="match status" value="1"/>
</dbReference>
<dbReference type="GO" id="GO:2000694">
    <property type="term" value="P:regulation of phragmoplast microtubule organization"/>
    <property type="evidence" value="ECO:0000318"/>
    <property type="project" value="GO_Central"/>
</dbReference>
<feature type="region of interest" description="Disordered" evidence="2">
    <location>
        <begin position="485"/>
        <end position="555"/>
    </location>
</feature>
<evidence type="ECO:0000256" key="2">
    <source>
        <dbReference type="SAM" id="MobiDB-lite"/>
    </source>
</evidence>
<dbReference type="InterPro" id="IPR036322">
    <property type="entry name" value="WD40_repeat_dom_sf"/>
</dbReference>
<keyword evidence="3" id="KW-1185">Reference proteome</keyword>
<dbReference type="Gene3D" id="2.130.10.10">
    <property type="entry name" value="YVTN repeat-like/Quinoprotein amine dehydrogenase"/>
    <property type="match status" value="2"/>
</dbReference>
<dbReference type="GO" id="GO:0060236">
    <property type="term" value="P:regulation of mitotic spindle organization"/>
    <property type="evidence" value="ECO:0000318"/>
    <property type="project" value="GO_Central"/>
</dbReference>
<reference evidence="3" key="1">
    <citation type="journal article" date="2014" name="Nat. Commun.">
        <title>The tobacco genome sequence and its comparison with those of tomato and potato.</title>
        <authorList>
            <person name="Sierro N."/>
            <person name="Battey J.N."/>
            <person name="Ouadi S."/>
            <person name="Bakaher N."/>
            <person name="Bovet L."/>
            <person name="Willig A."/>
            <person name="Goepfert S."/>
            <person name="Peitsch M.C."/>
            <person name="Ivanov N.V."/>
        </authorList>
    </citation>
    <scope>NUCLEOTIDE SEQUENCE [LARGE SCALE GENOMIC DNA]</scope>
</reference>
<sequence>MDSIKSLLAASGGDTVKLFDLSLEPRDPCILSYTPSPGFLVNSLKWNFTNLVVASAGDDKKISLWRKNGQSLGTLPTDAGDNIEESISTINFSSKASRYICSGGSGQVVRIWDLQRRRCIKWLKGHTDTISGVMYNCKDEHLASISLNGNLILHNLASGAKAAELKDPNEQVLRVLDYSKISRHLLVTAGDDGSIHLWDTTGRSPKVSWLKQHSAPTSGVSFSPSNDKIVASVGMDKKLYTFDSGSRRPSFCIPYEAPFSSLAFTDDGFTLTAGTSSGRVVFYDVRGKPQPLTVLRAYGTSEAVTSLCWQRAKPVMVNENNCTTEIALLGSAVEDSILMPDPLPATTSSSLSTSMTTSGSRTTVRSGSVDSFSFPAGNTGSTSGTLGLSPSEETPIRSSLWKGGSLTRLHAPRNFKDDMEVFSPLNEVQPITPSLDKFWDDQEGFKKDLDKRSSLLFPSSRRFPLPVEGGNDNRLIFDWKSSSLPKQEDTSSAQLSSTPTSFRSDDSSSITPPEAWGGERLSDRLSHLRQSGNMPSRFATSTSGPLAPGTMFSGLQDTFPATQSISSSSNSSLSLANLRIKENSDEEISLGSSEHIPSISTSFSVGIKGITGQGTLDSLGSTMTLPRRFSSYAERISTKPSFSDGTLSVGSPKTKKTGAETREELLNSLLSRSDTSSTTAAGAFQAMNGEVRQSQTSTLPELQQGSSFQLQLFERKQEETLSFIQRTVHEQMRNLHLELISQNHMLQMEMSSRYNLILDNQKVLFDRQTLILENLAELMKRFN</sequence>
<evidence type="ECO:0000313" key="4">
    <source>
        <dbReference type="RefSeq" id="XP_016450400.1"/>
    </source>
</evidence>
<gene>
    <name evidence="4" type="primary">LOC107775211</name>
</gene>
<keyword evidence="1" id="KW-0853">WD repeat</keyword>
<feature type="compositionally biased region" description="Low complexity" evidence="2">
    <location>
        <begin position="379"/>
        <end position="389"/>
    </location>
</feature>
<dbReference type="PANTHER" id="PTHR45096:SF1">
    <property type="entry name" value="PROTEIN NEDD1"/>
    <property type="match status" value="1"/>
</dbReference>
<evidence type="ECO:0000313" key="3">
    <source>
        <dbReference type="Proteomes" id="UP000790787"/>
    </source>
</evidence>
<evidence type="ECO:0000256" key="1">
    <source>
        <dbReference type="PROSITE-ProRule" id="PRU00221"/>
    </source>
</evidence>
<dbReference type="SMR" id="A0A1S3YDW4"/>
<reference evidence="4" key="2">
    <citation type="submission" date="2025-08" db="UniProtKB">
        <authorList>
            <consortium name="RefSeq"/>
        </authorList>
    </citation>
    <scope>IDENTIFICATION</scope>
    <source>
        <tissue evidence="4">Leaf</tissue>
    </source>
</reference>
<feature type="compositionally biased region" description="Low complexity" evidence="2">
    <location>
        <begin position="346"/>
        <end position="369"/>
    </location>
</feature>
<protein>
    <submittedName>
        <fullName evidence="4">Protein NEDD1-like</fullName>
    </submittedName>
</protein>
<dbReference type="KEGG" id="nta:107775211"/>
<dbReference type="RefSeq" id="XP_016450400.1">
    <property type="nucleotide sequence ID" value="XM_016594914.2"/>
</dbReference>
<dbReference type="InterPro" id="IPR015943">
    <property type="entry name" value="WD40/YVTN_repeat-like_dom_sf"/>
</dbReference>
<dbReference type="OMA" id="GTMVLWD"/>
<dbReference type="AlphaFoldDB" id="A0A1S3YDW4"/>
<dbReference type="GO" id="GO:0032467">
    <property type="term" value="P:positive regulation of cytokinesis"/>
    <property type="evidence" value="ECO:0000318"/>
    <property type="project" value="GO_Central"/>
</dbReference>
<dbReference type="SUPFAM" id="SSF50978">
    <property type="entry name" value="WD40 repeat-like"/>
    <property type="match status" value="1"/>
</dbReference>
<proteinExistence type="predicted"/>
<dbReference type="GO" id="GO:0010968">
    <property type="term" value="P:regulation of microtubule nucleation"/>
    <property type="evidence" value="ECO:0007669"/>
    <property type="project" value="InterPro"/>
</dbReference>
<dbReference type="GO" id="GO:0140496">
    <property type="term" value="F:gamma-tubulin complex binding"/>
    <property type="evidence" value="ECO:0007669"/>
    <property type="project" value="InterPro"/>
</dbReference>
<dbReference type="InterPro" id="IPR001680">
    <property type="entry name" value="WD40_rpt"/>
</dbReference>
<name>A0A1S3YDW4_TOBAC</name>
<feature type="compositionally biased region" description="Polar residues" evidence="2">
    <location>
        <begin position="528"/>
        <end position="544"/>
    </location>
</feature>
<dbReference type="Pfam" id="PF00400">
    <property type="entry name" value="WD40"/>
    <property type="match status" value="2"/>
</dbReference>